<keyword evidence="2" id="KW-1185">Reference proteome</keyword>
<name>A0ABP2PT06_9BURK</name>
<reference evidence="1 2" key="1">
    <citation type="journal article" date="2012" name="J. Bacteriol.">
        <title>Draft Genome Sequence of the Soil Bacterium Burkholderia terrae Strain BS001, Which Interacts with Fungal Surface Structures.</title>
        <authorList>
            <person name="Nazir R."/>
            <person name="Hansen M.A."/>
            <person name="Sorensen S."/>
            <person name="van Elsas J.D."/>
        </authorList>
    </citation>
    <scope>NUCLEOTIDE SEQUENCE [LARGE SCALE GENOMIC DNA]</scope>
    <source>
        <strain evidence="1 2">BS001</strain>
    </source>
</reference>
<evidence type="ECO:0000313" key="2">
    <source>
        <dbReference type="Proteomes" id="UP000004980"/>
    </source>
</evidence>
<dbReference type="RefSeq" id="WP_007580628.1">
    <property type="nucleotide sequence ID" value="NZ_AKAU01000074.1"/>
</dbReference>
<dbReference type="EMBL" id="AKAU01000074">
    <property type="protein sequence ID" value="EIN00949.1"/>
    <property type="molecule type" value="Genomic_DNA"/>
</dbReference>
<evidence type="ECO:0000313" key="1">
    <source>
        <dbReference type="EMBL" id="EIN00949.1"/>
    </source>
</evidence>
<comment type="caution">
    <text evidence="1">The sequence shown here is derived from an EMBL/GenBank/DDBJ whole genome shotgun (WGS) entry which is preliminary data.</text>
</comment>
<proteinExistence type="predicted"/>
<dbReference type="Proteomes" id="UP000004980">
    <property type="component" value="Unassembled WGS sequence"/>
</dbReference>
<protein>
    <submittedName>
        <fullName evidence="1">Uncharacterized protein</fullName>
    </submittedName>
</protein>
<sequence>MLSPREFASLMLLKDAADPMSLDSADLEALLECQHVTLEPLASGLQRPRVTDDGQLFLKAVARVLDDK</sequence>
<accession>A0ABP2PT06</accession>
<gene>
    <name evidence="1" type="ORF">WQE_11486</name>
</gene>
<organism evidence="1 2">
    <name type="scientific">Paraburkholderia hospita</name>
    <dbReference type="NCBI Taxonomy" id="169430"/>
    <lineage>
        <taxon>Bacteria</taxon>
        <taxon>Pseudomonadati</taxon>
        <taxon>Pseudomonadota</taxon>
        <taxon>Betaproteobacteria</taxon>
        <taxon>Burkholderiales</taxon>
        <taxon>Burkholderiaceae</taxon>
        <taxon>Paraburkholderia</taxon>
    </lineage>
</organism>